<name>A0A6A5VKT9_9PLEO</name>
<proteinExistence type="predicted"/>
<dbReference type="InterPro" id="IPR016036">
    <property type="entry name" value="Malonyl_transacylase_ACP-bd"/>
</dbReference>
<dbReference type="FunFam" id="3.40.50.720:FF:000209">
    <property type="entry name" value="Polyketide synthase Pks12"/>
    <property type="match status" value="1"/>
</dbReference>
<keyword evidence="12" id="KW-1185">Reference proteome</keyword>
<dbReference type="InterPro" id="IPR020841">
    <property type="entry name" value="PKS_Beta-ketoAc_synthase_dom"/>
</dbReference>
<dbReference type="SMART" id="SM00826">
    <property type="entry name" value="PKS_DH"/>
    <property type="match status" value="1"/>
</dbReference>
<dbReference type="SUPFAM" id="SSF55048">
    <property type="entry name" value="Probable ACP-binding domain of malonyl-CoA ACP transacylase"/>
    <property type="match status" value="1"/>
</dbReference>
<dbReference type="InterPro" id="IPR014030">
    <property type="entry name" value="Ketoacyl_synth_N"/>
</dbReference>
<evidence type="ECO:0000313" key="12">
    <source>
        <dbReference type="Proteomes" id="UP000800036"/>
    </source>
</evidence>
<dbReference type="CDD" id="cd00833">
    <property type="entry name" value="PKS"/>
    <property type="match status" value="1"/>
</dbReference>
<dbReference type="InterPro" id="IPR036736">
    <property type="entry name" value="ACP-like_sf"/>
</dbReference>
<dbReference type="SMART" id="SM00823">
    <property type="entry name" value="PKS_PP"/>
    <property type="match status" value="1"/>
</dbReference>
<dbReference type="GO" id="GO:0008270">
    <property type="term" value="F:zinc ion binding"/>
    <property type="evidence" value="ECO:0007669"/>
    <property type="project" value="InterPro"/>
</dbReference>
<feature type="region of interest" description="Disordered" evidence="7">
    <location>
        <begin position="1"/>
        <end position="37"/>
    </location>
</feature>
<dbReference type="Pfam" id="PF14765">
    <property type="entry name" value="PS-DH"/>
    <property type="match status" value="1"/>
</dbReference>
<feature type="domain" description="Ketosynthase family 3 (KS3)" evidence="9">
    <location>
        <begin position="39"/>
        <end position="476"/>
    </location>
</feature>
<dbReference type="SUPFAM" id="SSF51735">
    <property type="entry name" value="NAD(P)-binding Rossmann-fold domains"/>
    <property type="match status" value="2"/>
</dbReference>
<reference evidence="11" key="1">
    <citation type="journal article" date="2020" name="Stud. Mycol.">
        <title>101 Dothideomycetes genomes: a test case for predicting lifestyles and emergence of pathogens.</title>
        <authorList>
            <person name="Haridas S."/>
            <person name="Albert R."/>
            <person name="Binder M."/>
            <person name="Bloem J."/>
            <person name="Labutti K."/>
            <person name="Salamov A."/>
            <person name="Andreopoulos B."/>
            <person name="Baker S."/>
            <person name="Barry K."/>
            <person name="Bills G."/>
            <person name="Bluhm B."/>
            <person name="Cannon C."/>
            <person name="Castanera R."/>
            <person name="Culley D."/>
            <person name="Daum C."/>
            <person name="Ezra D."/>
            <person name="Gonzalez J."/>
            <person name="Henrissat B."/>
            <person name="Kuo A."/>
            <person name="Liang C."/>
            <person name="Lipzen A."/>
            <person name="Lutzoni F."/>
            <person name="Magnuson J."/>
            <person name="Mondo S."/>
            <person name="Nolan M."/>
            <person name="Ohm R."/>
            <person name="Pangilinan J."/>
            <person name="Park H.-J."/>
            <person name="Ramirez L."/>
            <person name="Alfaro M."/>
            <person name="Sun H."/>
            <person name="Tritt A."/>
            <person name="Yoshinaga Y."/>
            <person name="Zwiers L.-H."/>
            <person name="Turgeon B."/>
            <person name="Goodwin S."/>
            <person name="Spatafora J."/>
            <person name="Crous P."/>
            <person name="Grigoriev I."/>
        </authorList>
    </citation>
    <scope>NUCLEOTIDE SEQUENCE</scope>
    <source>
        <strain evidence="11">CBS 107.79</strain>
    </source>
</reference>
<organism evidence="11 12">
    <name type="scientific">Bimuria novae-zelandiae CBS 107.79</name>
    <dbReference type="NCBI Taxonomy" id="1447943"/>
    <lineage>
        <taxon>Eukaryota</taxon>
        <taxon>Fungi</taxon>
        <taxon>Dikarya</taxon>
        <taxon>Ascomycota</taxon>
        <taxon>Pezizomycotina</taxon>
        <taxon>Dothideomycetes</taxon>
        <taxon>Pleosporomycetidae</taxon>
        <taxon>Pleosporales</taxon>
        <taxon>Massarineae</taxon>
        <taxon>Didymosphaeriaceae</taxon>
        <taxon>Bimuria</taxon>
    </lineage>
</organism>
<feature type="region of interest" description="Disordered" evidence="7">
    <location>
        <begin position="75"/>
        <end position="97"/>
    </location>
</feature>
<dbReference type="Gene3D" id="3.30.70.3290">
    <property type="match status" value="1"/>
</dbReference>
<dbReference type="InterPro" id="IPR014043">
    <property type="entry name" value="Acyl_transferase_dom"/>
</dbReference>
<dbReference type="InterPro" id="IPR020806">
    <property type="entry name" value="PKS_PP-bd"/>
</dbReference>
<dbReference type="GO" id="GO:1901336">
    <property type="term" value="P:lactone biosynthetic process"/>
    <property type="evidence" value="ECO:0007669"/>
    <property type="project" value="UniProtKB-ARBA"/>
</dbReference>
<dbReference type="Pfam" id="PF00698">
    <property type="entry name" value="Acyl_transf_1"/>
    <property type="match status" value="1"/>
</dbReference>
<feature type="region of interest" description="C-terminal hotdog fold" evidence="6">
    <location>
        <begin position="1128"/>
        <end position="1292"/>
    </location>
</feature>
<feature type="region of interest" description="N-terminal hotdog fold" evidence="6">
    <location>
        <begin position="980"/>
        <end position="1118"/>
    </location>
</feature>
<dbReference type="Pfam" id="PF13602">
    <property type="entry name" value="ADH_zinc_N_2"/>
    <property type="match status" value="1"/>
</dbReference>
<dbReference type="InterPro" id="IPR001227">
    <property type="entry name" value="Ac_transferase_dom_sf"/>
</dbReference>
<dbReference type="SUPFAM" id="SSF53901">
    <property type="entry name" value="Thiolase-like"/>
    <property type="match status" value="1"/>
</dbReference>
<keyword evidence="4" id="KW-0560">Oxidoreductase</keyword>
<keyword evidence="2" id="KW-0597">Phosphoprotein</keyword>
<dbReference type="PROSITE" id="PS52004">
    <property type="entry name" value="KS3_2"/>
    <property type="match status" value="1"/>
</dbReference>
<dbReference type="InterPro" id="IPR002328">
    <property type="entry name" value="ADH_Zn_CS"/>
</dbReference>
<dbReference type="PROSITE" id="PS00059">
    <property type="entry name" value="ADH_ZINC"/>
    <property type="match status" value="1"/>
</dbReference>
<dbReference type="PANTHER" id="PTHR43775:SF18">
    <property type="entry name" value="ENZYME, PUTATIVE (JCVI)-RELATED"/>
    <property type="match status" value="1"/>
</dbReference>
<dbReference type="OrthoDB" id="329835at2759"/>
<dbReference type="Gene3D" id="3.40.50.720">
    <property type="entry name" value="NAD(P)-binding Rossmann-like Domain"/>
    <property type="match status" value="1"/>
</dbReference>
<dbReference type="InterPro" id="IPR011032">
    <property type="entry name" value="GroES-like_sf"/>
</dbReference>
<keyword evidence="3" id="KW-0808">Transferase</keyword>
<dbReference type="Pfam" id="PF08659">
    <property type="entry name" value="KR"/>
    <property type="match status" value="1"/>
</dbReference>
<evidence type="ECO:0000259" key="10">
    <source>
        <dbReference type="PROSITE" id="PS52019"/>
    </source>
</evidence>
<dbReference type="EMBL" id="ML976664">
    <property type="protein sequence ID" value="KAF1977288.1"/>
    <property type="molecule type" value="Genomic_DNA"/>
</dbReference>
<dbReference type="Gene3D" id="3.90.180.10">
    <property type="entry name" value="Medium-chain alcohol dehydrogenases, catalytic domain"/>
    <property type="match status" value="1"/>
</dbReference>
<dbReference type="InterPro" id="IPR013968">
    <property type="entry name" value="PKS_KR"/>
</dbReference>
<feature type="compositionally biased region" description="Polar residues" evidence="7">
    <location>
        <begin position="27"/>
        <end position="37"/>
    </location>
</feature>
<dbReference type="Proteomes" id="UP000800036">
    <property type="component" value="Unassembled WGS sequence"/>
</dbReference>
<dbReference type="SMART" id="SM00829">
    <property type="entry name" value="PKS_ER"/>
    <property type="match status" value="1"/>
</dbReference>
<dbReference type="InterPro" id="IPR016035">
    <property type="entry name" value="Acyl_Trfase/lysoPLipase"/>
</dbReference>
<dbReference type="PROSITE" id="PS52019">
    <property type="entry name" value="PKS_MFAS_DH"/>
    <property type="match status" value="1"/>
</dbReference>
<dbReference type="SUPFAM" id="SSF47336">
    <property type="entry name" value="ACP-like"/>
    <property type="match status" value="1"/>
</dbReference>
<dbReference type="Pfam" id="PF08240">
    <property type="entry name" value="ADH_N"/>
    <property type="match status" value="1"/>
</dbReference>
<feature type="domain" description="Carrier" evidence="8">
    <location>
        <begin position="2332"/>
        <end position="2412"/>
    </location>
</feature>
<dbReference type="SMART" id="SM00822">
    <property type="entry name" value="PKS_KR"/>
    <property type="match status" value="1"/>
</dbReference>
<evidence type="ECO:0000256" key="7">
    <source>
        <dbReference type="SAM" id="MobiDB-lite"/>
    </source>
</evidence>
<dbReference type="SUPFAM" id="SSF50129">
    <property type="entry name" value="GroES-like"/>
    <property type="match status" value="1"/>
</dbReference>
<dbReference type="SUPFAM" id="SSF52151">
    <property type="entry name" value="FabD/lysophospholipase-like"/>
    <property type="match status" value="1"/>
</dbReference>
<dbReference type="Gene3D" id="3.40.366.10">
    <property type="entry name" value="Malonyl-Coenzyme A Acyl Carrier Protein, domain 2"/>
    <property type="match status" value="1"/>
</dbReference>
<dbReference type="GO" id="GO:0044550">
    <property type="term" value="P:secondary metabolite biosynthetic process"/>
    <property type="evidence" value="ECO:0007669"/>
    <property type="project" value="UniProtKB-ARBA"/>
</dbReference>
<accession>A0A6A5VKT9</accession>
<dbReference type="InterPro" id="IPR009081">
    <property type="entry name" value="PP-bd_ACP"/>
</dbReference>
<dbReference type="PANTHER" id="PTHR43775">
    <property type="entry name" value="FATTY ACID SYNTHASE"/>
    <property type="match status" value="1"/>
</dbReference>
<feature type="compositionally biased region" description="Polar residues" evidence="7">
    <location>
        <begin position="1"/>
        <end position="17"/>
    </location>
</feature>
<dbReference type="Pfam" id="PF02801">
    <property type="entry name" value="Ketoacyl-synt_C"/>
    <property type="match status" value="1"/>
</dbReference>
<dbReference type="Gene3D" id="3.40.47.10">
    <property type="match status" value="1"/>
</dbReference>
<dbReference type="GO" id="GO:0006633">
    <property type="term" value="P:fatty acid biosynthetic process"/>
    <property type="evidence" value="ECO:0007669"/>
    <property type="project" value="InterPro"/>
</dbReference>
<dbReference type="Pfam" id="PF00550">
    <property type="entry name" value="PP-binding"/>
    <property type="match status" value="1"/>
</dbReference>
<evidence type="ECO:0000256" key="4">
    <source>
        <dbReference type="ARBA" id="ARBA00023002"/>
    </source>
</evidence>
<gene>
    <name evidence="11" type="ORF">BU23DRAFT_662990</name>
</gene>
<dbReference type="InterPro" id="IPR020843">
    <property type="entry name" value="ER"/>
</dbReference>
<keyword evidence="5" id="KW-0511">Multifunctional enzyme</keyword>
<evidence type="ECO:0000256" key="1">
    <source>
        <dbReference type="ARBA" id="ARBA00022450"/>
    </source>
</evidence>
<dbReference type="InterPro" id="IPR049551">
    <property type="entry name" value="PKS_DH_C"/>
</dbReference>
<dbReference type="CDD" id="cd05195">
    <property type="entry name" value="enoyl_red"/>
    <property type="match status" value="1"/>
</dbReference>
<dbReference type="GO" id="GO:0004312">
    <property type="term" value="F:fatty acid synthase activity"/>
    <property type="evidence" value="ECO:0007669"/>
    <property type="project" value="TreeGrafter"/>
</dbReference>
<dbReference type="GO" id="GO:0016491">
    <property type="term" value="F:oxidoreductase activity"/>
    <property type="evidence" value="ECO:0007669"/>
    <property type="project" value="UniProtKB-KW"/>
</dbReference>
<dbReference type="Pfam" id="PF00109">
    <property type="entry name" value="ketoacyl-synt"/>
    <property type="match status" value="1"/>
</dbReference>
<feature type="domain" description="PKS/mFAS DH" evidence="10">
    <location>
        <begin position="980"/>
        <end position="1292"/>
    </location>
</feature>
<dbReference type="InterPro" id="IPR020807">
    <property type="entry name" value="PKS_DH"/>
</dbReference>
<dbReference type="InterPro" id="IPR014031">
    <property type="entry name" value="Ketoacyl_synth_C"/>
</dbReference>
<dbReference type="InterPro" id="IPR049552">
    <property type="entry name" value="PKS_DH_N"/>
</dbReference>
<feature type="active site" description="Proton donor; for dehydratase activity" evidence="6">
    <location>
        <position position="1193"/>
    </location>
</feature>
<dbReference type="GO" id="GO:0004315">
    <property type="term" value="F:3-oxoacyl-[acyl-carrier-protein] synthase activity"/>
    <property type="evidence" value="ECO:0007669"/>
    <property type="project" value="InterPro"/>
</dbReference>
<evidence type="ECO:0000256" key="6">
    <source>
        <dbReference type="PROSITE-ProRule" id="PRU01363"/>
    </source>
</evidence>
<evidence type="ECO:0000256" key="3">
    <source>
        <dbReference type="ARBA" id="ARBA00022679"/>
    </source>
</evidence>
<sequence>MDSRPSSSVDSYDKINTSSISAGSSSDNGFESSPSSRNQTPIAIVGMACRLPGHSSSPTALWELLERGGVAKNEPPASRFSLNGHYDKLNPGRPRTMKSPGGMFIEDVDPALFDGQFFNLSRAECIAMDPQQRQILEVAYECLENSGVPIETLSGTTTGVIVGTNFIGMDRASARRHRDPEYEAESITIGVATALLSNRVSHFLNVHGPSMTVDTACSAGLTSLDVACRYLDSHQADAMLVGGANLWLTPEHNQEVGMMNVTQSGSGKSKSFDASADGYAKAEGVNCFFLKRLDEAVRDGDPIRAVIRGSAVNASGRTNGIANPSSEAQAMVIRQAFKNAGFGEEKFLKTHYLEAHGTGTLAGDPIEARGAAIVFGKGRKEGDELIIGSIKSNIGHSEPAAGLSGLLKATLSLEKGIIPGTPLFFNPNPNIDWKNLHIKASRMSLPWPATGADGIRRAGVNSFGFGGANVHVVVENDSQGLSRHVSSYKKLTTNFFDDDDEEEEAEEFTQFDSPPTLLYFSANDQSSLDDYVKRLNTHLQNPLVSLELGDLAYTLSERRTWHYYGAFAITRSNPKFIDQGTLIRGKRASNPPKVAFVFTGQGAQWPTMGAELIENFPLARSAVEDLDSVLQGIPNPPKWSLLEELTASRTVEYLRHPEFSQPLVTALQIALLRVLEDWGIRPQAVVGHSSGEIAAAFAAGFITSSVAIRLAYYRGQASKKKPPVSRVGMLAVGVNEQTVQKYLEQKETKIQIACYNSPNSLTLSGLVSELEDLRDRLQDDSHFARLLLVDMAYHSDYMNEVGDLYEDMLRDDGVFEKSSKALHGRRKPVTMFSSVTSAAVDPGTALDAAYWKRNMVSAVRFSGATTELLKQINADFLLEIGPSNALAGPVSQIKKALGKDGQYGSALKRNSESTLPMYEAAGRLFLAGDKNVSLAKVNRLSSQTSKVIIDLPNYVWNHSTRYWHETRASKDWRFKQFINHDLVGSKMSSVGWNAPVFKGTFKLANLPWLRDHKLGTDVVFPAAGYVAMAVEAMYQTAMMTKWEKEPPARYRFRLRDVRLLRALVITEDRDTRVSLALTPVKGGSTRSWYEYQMCSEQEGVDIDYVHSTGMVCVETDYQPTSKSVPPLELATSARFWYKTLAEMGYNFGPSFQKHLMVESTMGQHRSRSTVNLEPPPSHPKGQSFYPLHPAVIDGCFQAATAALWKGHLPRPGDPVLVPKTIDSIVIESGSERQARKPTEGIAYASANFIGVGDAKNARNYATSVDLYDPQDGALLFQMKGLASAEMETSDAEKVPHQFMRVNWNANIDMLMEGDASASAKWLSDKNVQQLIDMVAHKSPGLSVFEINLSNLDDSNLWMELGEDAVDTSVRSGCSQYHFAVRDPKTLLQAQERLNSRVPRPQFHLAMDVTKPLAIAEAGSIDLAIVNVGQDEVAQPEAVVQSLALSSKEGGFVIANGLPGILSLGKSIQLPNGVSITRVEKQTAATAVEEQEIPSKHVTRVSLLDATAQDSYSKSMADVTDALVAEKWLVKGSLDPMQDISSSTAVVVVFDELFTPIMDGLNDEQWKLLKHLTVLQRPLLWVTSRAQDPTRAAAVGFLSTIRAEEQVPFWTLDVENPTGPSTVAAISACLQRVWDTTSSGAFDPRVPIDYDFMERGGVISTSRVYVDRELTSAQNDSPSERKTEVVDLHKSDTMVQLRCERLGNLDSIHFGEVAAEPSPLPEGMVEVEIYAAGLNYKDVVVTMGIVPGDETALGHEAAGVITKVAPGVSGLSVGDRVVVFGKGCFANRTHTTPARVHRIPDAMTFEEAATLPIVYLTGVHSLLDHASLSRGKSVLIHSAAGGVGIAAIQLAQYVGAEVYVTVGTPEKKEFLKSAFGLPDNRIFNSRNTEFGDQILAATDGKGMDVVLNSLVGDMLDESFRILADGGIMVELGKRDVLDRNNLPMAPFDRNSSFRAVDLSPEKASDALISRLMSKLFELVEGGFIKPIAPIHKFSWTEIPAAFRFLRPGTHIGKVVLSQDTPTPEIMVPIRRAPRSLGLRTDGCYLIVSSLRGLCGGLAIYLAQQGAKHLAVMSRSGYADDKSRYVIKQINALGCHIDLLIGDVTKAEDVTAAMEKTTVPIVGIIQGAMVLRDRPFESMTLAEYHEALQCKVRGTWNLHKAAESLNLKLDSFTMLSSLSGIIGHAAQANYAAGNVFLDAFAAWRRAQGRPACSIDLGISEDSGVIAESAKLQSSTDSRMYRGLNEAQLTKILYFALLKQDAPPANGNAAPHELVHSPMVTGLTYPQPNDSVLKTDARFSPLFSSHTGSKELEPSSDNSNADVQTLFLLLRTESADPAARLKAVIDVINGCFMRVLRLSDPMDPGRPISVYGTDSLASVEVRNWVRTELGCLVTTLDIMNAPSLTSFCEKILSKLMSSETSS</sequence>
<dbReference type="InterPro" id="IPR018201">
    <property type="entry name" value="Ketoacyl_synth_AS"/>
</dbReference>
<dbReference type="InterPro" id="IPR016039">
    <property type="entry name" value="Thiolase-like"/>
</dbReference>
<dbReference type="Pfam" id="PF16197">
    <property type="entry name" value="KAsynt_C_assoc"/>
    <property type="match status" value="1"/>
</dbReference>
<dbReference type="Pfam" id="PF21089">
    <property type="entry name" value="PKS_DH_N"/>
    <property type="match status" value="1"/>
</dbReference>
<dbReference type="InterPro" id="IPR057326">
    <property type="entry name" value="KR_dom"/>
</dbReference>
<dbReference type="InterPro" id="IPR042104">
    <property type="entry name" value="PKS_dehydratase_sf"/>
</dbReference>
<evidence type="ECO:0000259" key="8">
    <source>
        <dbReference type="PROSITE" id="PS50075"/>
    </source>
</evidence>
<dbReference type="SMART" id="SM00825">
    <property type="entry name" value="PKS_KS"/>
    <property type="match status" value="1"/>
</dbReference>
<feature type="active site" description="Proton acceptor; for dehydratase activity" evidence="6">
    <location>
        <position position="1012"/>
    </location>
</feature>
<evidence type="ECO:0000259" key="9">
    <source>
        <dbReference type="PROSITE" id="PS52004"/>
    </source>
</evidence>
<dbReference type="SMART" id="SM00827">
    <property type="entry name" value="PKS_AT"/>
    <property type="match status" value="1"/>
</dbReference>
<evidence type="ECO:0000256" key="5">
    <source>
        <dbReference type="ARBA" id="ARBA00023268"/>
    </source>
</evidence>
<dbReference type="InterPro" id="IPR049900">
    <property type="entry name" value="PKS_mFAS_DH"/>
</dbReference>
<dbReference type="InterPro" id="IPR050091">
    <property type="entry name" value="PKS_NRPS_Biosynth_Enz"/>
</dbReference>
<dbReference type="InterPro" id="IPR036291">
    <property type="entry name" value="NAD(P)-bd_dom_sf"/>
</dbReference>
<evidence type="ECO:0000313" key="11">
    <source>
        <dbReference type="EMBL" id="KAF1977288.1"/>
    </source>
</evidence>
<dbReference type="PROSITE" id="PS50075">
    <property type="entry name" value="CARRIER"/>
    <property type="match status" value="1"/>
</dbReference>
<evidence type="ECO:0000256" key="2">
    <source>
        <dbReference type="ARBA" id="ARBA00022553"/>
    </source>
</evidence>
<dbReference type="PROSITE" id="PS00606">
    <property type="entry name" value="KS3_1"/>
    <property type="match status" value="1"/>
</dbReference>
<dbReference type="InterPro" id="IPR013154">
    <property type="entry name" value="ADH-like_N"/>
</dbReference>
<dbReference type="Gene3D" id="3.10.129.110">
    <property type="entry name" value="Polyketide synthase dehydratase"/>
    <property type="match status" value="1"/>
</dbReference>
<protein>
    <submittedName>
        <fullName evidence="11">PKSKA1</fullName>
    </submittedName>
</protein>
<dbReference type="InterPro" id="IPR032821">
    <property type="entry name" value="PKS_assoc"/>
</dbReference>
<dbReference type="GO" id="GO:0031177">
    <property type="term" value="F:phosphopantetheine binding"/>
    <property type="evidence" value="ECO:0007669"/>
    <property type="project" value="InterPro"/>
</dbReference>
<keyword evidence="1" id="KW-0596">Phosphopantetheine</keyword>